<evidence type="ECO:0000259" key="1">
    <source>
        <dbReference type="Pfam" id="PF03235"/>
    </source>
</evidence>
<evidence type="ECO:0000313" key="4">
    <source>
        <dbReference type="Proteomes" id="UP000182624"/>
    </source>
</evidence>
<dbReference type="Pfam" id="PF03235">
    <property type="entry name" value="GmrSD_N"/>
    <property type="match status" value="1"/>
</dbReference>
<dbReference type="RefSeq" id="WP_074886789.1">
    <property type="nucleotide sequence ID" value="NZ_FOXO01000009.1"/>
</dbReference>
<proteinExistence type="predicted"/>
<feature type="domain" description="GmrSD restriction endonucleases N-terminal" evidence="1">
    <location>
        <begin position="10"/>
        <end position="219"/>
    </location>
</feature>
<dbReference type="Pfam" id="PF07510">
    <property type="entry name" value="GmrSD_C"/>
    <property type="match status" value="1"/>
</dbReference>
<dbReference type="PANTHER" id="PTHR35149:SF2">
    <property type="entry name" value="DUF262 DOMAIN-CONTAINING PROTEIN"/>
    <property type="match status" value="1"/>
</dbReference>
<dbReference type="EMBL" id="FOXO01000009">
    <property type="protein sequence ID" value="SFP84715.1"/>
    <property type="molecule type" value="Genomic_DNA"/>
</dbReference>
<gene>
    <name evidence="3" type="ORF">SAMN04487928_109132</name>
</gene>
<sequence length="701" mass="82294">MKANETTLIELIGVRKRTFSIPVYQRNYDWKADNCKQLFYDIQTIAESGKDHFLGTIVYIPDRSTATSPIFIVIDGQQRITSVMLFIKALHDSIDDPEVKEDIEDDYLRNSKSGGDYRLKLKPIESDQNVYEKLMMQNDFNEDSFTPAEKQTVIYRNYDLFKDLINESSVPAKELYEAVFKLEIVEIQLDKENPQEIFESLNSTGLDLSNADLLRNYLLMSLDYDQQQDLYKRYWIEIEHMLGNDQIEPFMTHYLILKKKSDSVSLEGKRAHINPGNLYKAYKMYLSDIEQKDGYLEELLADMKKYATYYQHFVNFDVSRNGVDKKHSEIFTQFNSPSIAITLMYFYDLLSAGKISLSEYEKSLDICISYLFRSRVSGHNVGPQFSALLIQYFERSKEVSFIDKVWDAFNSGKGKNAFPSDESFKKNLQSKDLYLALRASGMRYLLYKLEENLSKEVVREENATIEHIMPQTLSSEWRTYLAKQNDTAYDLYVHRLGNLTLTKENSKLSNNLFKDKLDEYSESNYKLTRQLTKYKEWTSKEIQLRSLKLSESSTEIWPLPRKYNDLISKDELREGMAYSLDDDLELFNGTKPATVMFMDEVFTVNSWMDVYINVHRRLYEIDSTPYTSYLFTDDNIKEQVLTDSEEGFAKTSKIGEHSYLNMTFRNTRRMLRKLRLFIDYFMDNTHSINKDLVEELVFELA</sequence>
<dbReference type="Proteomes" id="UP000182624">
    <property type="component" value="Unassembled WGS sequence"/>
</dbReference>
<evidence type="ECO:0008006" key="5">
    <source>
        <dbReference type="Google" id="ProtNLM"/>
    </source>
</evidence>
<dbReference type="PANTHER" id="PTHR35149">
    <property type="entry name" value="SLL5132 PROTEIN"/>
    <property type="match status" value="1"/>
</dbReference>
<evidence type="ECO:0000259" key="2">
    <source>
        <dbReference type="Pfam" id="PF07510"/>
    </source>
</evidence>
<dbReference type="OrthoDB" id="9798761at2"/>
<name>A0A1I5TNV0_9FIRM</name>
<feature type="domain" description="GmrSD restriction endonucleases C-terminal" evidence="2">
    <location>
        <begin position="419"/>
        <end position="550"/>
    </location>
</feature>
<evidence type="ECO:0000313" key="3">
    <source>
        <dbReference type="EMBL" id="SFP84715.1"/>
    </source>
</evidence>
<protein>
    <recommendedName>
        <fullName evidence="5">DUF262 domain-containing protein</fullName>
    </recommendedName>
</protein>
<keyword evidence="4" id="KW-1185">Reference proteome</keyword>
<reference evidence="4" key="1">
    <citation type="submission" date="2016-10" db="EMBL/GenBank/DDBJ databases">
        <authorList>
            <person name="Varghese N."/>
            <person name="Submissions S."/>
        </authorList>
    </citation>
    <scope>NUCLEOTIDE SEQUENCE [LARGE SCALE GENOMIC DNA]</scope>
    <source>
        <strain evidence="4">P18</strain>
    </source>
</reference>
<dbReference type="InterPro" id="IPR011089">
    <property type="entry name" value="GmrSD_C"/>
</dbReference>
<organism evidence="3 4">
    <name type="scientific">Butyrivibrio proteoclasticus</name>
    <dbReference type="NCBI Taxonomy" id="43305"/>
    <lineage>
        <taxon>Bacteria</taxon>
        <taxon>Bacillati</taxon>
        <taxon>Bacillota</taxon>
        <taxon>Clostridia</taxon>
        <taxon>Lachnospirales</taxon>
        <taxon>Lachnospiraceae</taxon>
        <taxon>Butyrivibrio</taxon>
    </lineage>
</organism>
<dbReference type="AlphaFoldDB" id="A0A1I5TNV0"/>
<accession>A0A1I5TNV0</accession>
<dbReference type="InterPro" id="IPR004919">
    <property type="entry name" value="GmrSD_N"/>
</dbReference>